<dbReference type="InterPro" id="IPR031957">
    <property type="entry name" value="DUF4777"/>
</dbReference>
<name>A0A8U0WA31_9MUSC</name>
<dbReference type="AlphaFoldDB" id="A0A8U0WA31"/>
<evidence type="ECO:0000313" key="3">
    <source>
        <dbReference type="RefSeq" id="XP_037881846.1"/>
    </source>
</evidence>
<feature type="domain" description="DUF4777" evidence="1">
    <location>
        <begin position="2"/>
        <end position="65"/>
    </location>
</feature>
<dbReference type="Pfam" id="PF16007">
    <property type="entry name" value="DUF4777"/>
    <property type="match status" value="1"/>
</dbReference>
<protein>
    <submittedName>
        <fullName evidence="3">Uncharacterized protein LOC119632802</fullName>
    </submittedName>
</protein>
<reference evidence="3" key="1">
    <citation type="submission" date="2025-08" db="UniProtKB">
        <authorList>
            <consortium name="RefSeq"/>
        </authorList>
    </citation>
    <scope>IDENTIFICATION</scope>
    <source>
        <tissue evidence="3">Whole body pupa</tissue>
    </source>
</reference>
<evidence type="ECO:0000313" key="2">
    <source>
        <dbReference type="Proteomes" id="UP000092443"/>
    </source>
</evidence>
<keyword evidence="2" id="KW-1185">Reference proteome</keyword>
<accession>A0A8U0WA31</accession>
<dbReference type="GeneID" id="119632802"/>
<dbReference type="Proteomes" id="UP000092443">
    <property type="component" value="Unplaced"/>
</dbReference>
<proteinExistence type="predicted"/>
<dbReference type="KEGG" id="gfs:119632802"/>
<gene>
    <name evidence="3" type="primary">LOC119632802</name>
</gene>
<dbReference type="RefSeq" id="XP_037881846.1">
    <property type="nucleotide sequence ID" value="XM_038025918.1"/>
</dbReference>
<sequence length="72" mass="7882">MFNQNGEVILKVLAKVGQPMTLDKIVMYISAKARVPPQEISETVRKTLNGGVQFGFVQKCNGEYYAETGGMG</sequence>
<organism evidence="2 3">
    <name type="scientific">Glossina fuscipes</name>
    <dbReference type="NCBI Taxonomy" id="7396"/>
    <lineage>
        <taxon>Eukaryota</taxon>
        <taxon>Metazoa</taxon>
        <taxon>Ecdysozoa</taxon>
        <taxon>Arthropoda</taxon>
        <taxon>Hexapoda</taxon>
        <taxon>Insecta</taxon>
        <taxon>Pterygota</taxon>
        <taxon>Neoptera</taxon>
        <taxon>Endopterygota</taxon>
        <taxon>Diptera</taxon>
        <taxon>Brachycera</taxon>
        <taxon>Muscomorpha</taxon>
        <taxon>Hippoboscoidea</taxon>
        <taxon>Glossinidae</taxon>
        <taxon>Glossina</taxon>
    </lineage>
</organism>
<evidence type="ECO:0000259" key="1">
    <source>
        <dbReference type="Pfam" id="PF16007"/>
    </source>
</evidence>